<evidence type="ECO:0000313" key="11">
    <source>
        <dbReference type="EMBL" id="MBE1489284.1"/>
    </source>
</evidence>
<dbReference type="AlphaFoldDB" id="A0A927R7C1"/>
<comment type="pathway">
    <text evidence="1 5">Glycan metabolism; L-arabinan degradation.</text>
</comment>
<evidence type="ECO:0000313" key="12">
    <source>
        <dbReference type="Proteomes" id="UP000649753"/>
    </source>
</evidence>
<dbReference type="SUPFAM" id="SSF75005">
    <property type="entry name" value="Arabinanase/levansucrase/invertase"/>
    <property type="match status" value="1"/>
</dbReference>
<keyword evidence="10" id="KW-0732">Signal</keyword>
<feature type="site" description="Important for catalytic activity, responsible for pKa modulation of the active site Glu and correct orientation of both the proton donor and substrate" evidence="8">
    <location>
        <position position="191"/>
    </location>
</feature>
<evidence type="ECO:0000256" key="9">
    <source>
        <dbReference type="SAM" id="MobiDB-lite"/>
    </source>
</evidence>
<keyword evidence="4 5" id="KW-0326">Glycosidase</keyword>
<feature type="signal peptide" evidence="10">
    <location>
        <begin position="1"/>
        <end position="35"/>
    </location>
</feature>
<feature type="binding site" evidence="7">
    <location>
        <position position="76"/>
    </location>
    <ligand>
        <name>substrate</name>
    </ligand>
</feature>
<dbReference type="GO" id="GO:0005975">
    <property type="term" value="P:carbohydrate metabolic process"/>
    <property type="evidence" value="ECO:0007669"/>
    <property type="project" value="InterPro"/>
</dbReference>
<reference evidence="11" key="1">
    <citation type="submission" date="2020-10" db="EMBL/GenBank/DDBJ databases">
        <title>Sequencing the genomes of 1000 actinobacteria strains.</title>
        <authorList>
            <person name="Klenk H.-P."/>
        </authorList>
    </citation>
    <scope>NUCLEOTIDE SEQUENCE</scope>
    <source>
        <strain evidence="11">DSM 46832</strain>
    </source>
</reference>
<evidence type="ECO:0000256" key="2">
    <source>
        <dbReference type="ARBA" id="ARBA00009865"/>
    </source>
</evidence>
<feature type="compositionally biased region" description="Pro residues" evidence="9">
    <location>
        <begin position="48"/>
        <end position="62"/>
    </location>
</feature>
<comment type="caution">
    <text evidence="11">The sequence shown here is derived from an EMBL/GenBank/DDBJ whole genome shotgun (WGS) entry which is preliminary data.</text>
</comment>
<evidence type="ECO:0000256" key="3">
    <source>
        <dbReference type="ARBA" id="ARBA00022801"/>
    </source>
</evidence>
<dbReference type="InterPro" id="IPR016840">
    <property type="entry name" value="Glyco_hydro_43_endo_a_Ara-ase"/>
</dbReference>
<dbReference type="RefSeq" id="WP_225945657.1">
    <property type="nucleotide sequence ID" value="NZ_JADBEB010000001.1"/>
</dbReference>
<feature type="binding site" evidence="7">
    <location>
        <begin position="188"/>
        <end position="191"/>
    </location>
    <ligand>
        <name>substrate</name>
    </ligand>
</feature>
<dbReference type="EMBL" id="JADBEB010000001">
    <property type="protein sequence ID" value="MBE1489284.1"/>
    <property type="molecule type" value="Genomic_DNA"/>
</dbReference>
<dbReference type="CDD" id="cd08998">
    <property type="entry name" value="GH43_Arb43a-like"/>
    <property type="match status" value="1"/>
</dbReference>
<feature type="binding site" evidence="7">
    <location>
        <begin position="208"/>
        <end position="210"/>
    </location>
    <ligand>
        <name>substrate</name>
    </ligand>
</feature>
<name>A0A927R7C1_9ACTN</name>
<dbReference type="EC" id="3.2.1.99" evidence="11"/>
<dbReference type="InterPro" id="IPR050727">
    <property type="entry name" value="GH43_arabinanases"/>
</dbReference>
<evidence type="ECO:0000256" key="5">
    <source>
        <dbReference type="PIRNR" id="PIRNR026534"/>
    </source>
</evidence>
<dbReference type="Pfam" id="PF04616">
    <property type="entry name" value="Glyco_hydro_43"/>
    <property type="match status" value="1"/>
</dbReference>
<comment type="similarity">
    <text evidence="2 5">Belongs to the glycosyl hydrolase 43 family.</text>
</comment>
<feature type="chain" id="PRO_5037266099" evidence="10">
    <location>
        <begin position="36"/>
        <end position="353"/>
    </location>
</feature>
<feature type="region of interest" description="Disordered" evidence="9">
    <location>
        <begin position="36"/>
        <end position="62"/>
    </location>
</feature>
<gene>
    <name evidence="11" type="ORF">H4W31_004922</name>
</gene>
<dbReference type="PIRSF" id="PIRSF026534">
    <property type="entry name" value="Endo_alpha-L-arabinosidase"/>
    <property type="match status" value="1"/>
</dbReference>
<protein>
    <submittedName>
        <fullName evidence="11">Arabinan endo-1,5-alpha-L-arabinosidase</fullName>
        <ecNumber evidence="11">3.2.1.99</ecNumber>
    </submittedName>
</protein>
<dbReference type="PANTHER" id="PTHR43301">
    <property type="entry name" value="ARABINAN ENDO-1,5-ALPHA-L-ARABINOSIDASE"/>
    <property type="match status" value="1"/>
</dbReference>
<accession>A0A927R7C1</accession>
<evidence type="ECO:0000256" key="6">
    <source>
        <dbReference type="PIRSR" id="PIRSR026534-1"/>
    </source>
</evidence>
<feature type="binding site" evidence="7">
    <location>
        <position position="153"/>
    </location>
    <ligand>
        <name>substrate</name>
    </ligand>
</feature>
<evidence type="ECO:0000256" key="7">
    <source>
        <dbReference type="PIRSR" id="PIRSR026534-2"/>
    </source>
</evidence>
<organism evidence="11 12">
    <name type="scientific">Plantactinospora soyae</name>
    <dbReference type="NCBI Taxonomy" id="1544732"/>
    <lineage>
        <taxon>Bacteria</taxon>
        <taxon>Bacillati</taxon>
        <taxon>Actinomycetota</taxon>
        <taxon>Actinomycetes</taxon>
        <taxon>Micromonosporales</taxon>
        <taxon>Micromonosporaceae</taxon>
        <taxon>Plantactinospora</taxon>
    </lineage>
</organism>
<evidence type="ECO:0000256" key="8">
    <source>
        <dbReference type="PIRSR" id="PIRSR026534-3"/>
    </source>
</evidence>
<keyword evidence="3 5" id="KW-0378">Hydrolase</keyword>
<dbReference type="PANTHER" id="PTHR43301:SF3">
    <property type="entry name" value="ARABINAN ENDO-1,5-ALPHA-L-ARABINOSIDASE A-RELATED"/>
    <property type="match status" value="1"/>
</dbReference>
<feature type="active site" description="Proton donor" evidence="6">
    <location>
        <position position="242"/>
    </location>
</feature>
<dbReference type="InterPro" id="IPR023296">
    <property type="entry name" value="Glyco_hydro_beta-prop_sf"/>
</dbReference>
<evidence type="ECO:0000256" key="4">
    <source>
        <dbReference type="ARBA" id="ARBA00023295"/>
    </source>
</evidence>
<evidence type="ECO:0000256" key="10">
    <source>
        <dbReference type="SAM" id="SignalP"/>
    </source>
</evidence>
<proteinExistence type="inferred from homology"/>
<keyword evidence="12" id="KW-1185">Reference proteome</keyword>
<feature type="active site" description="Proton acceptor" evidence="6">
    <location>
        <position position="76"/>
    </location>
</feature>
<dbReference type="Gene3D" id="2.115.10.20">
    <property type="entry name" value="Glycosyl hydrolase domain, family 43"/>
    <property type="match status" value="1"/>
</dbReference>
<sequence length="353" mass="36883">MSRPRVSGLGWRTMSAGALAVALLAANITTLSAQAGTTSSSPAAGVPRPMPAATPTTPPSSYPIPGAVSGATGTHDPTMVKTPSGGYIVAQTGNNIPLTTSTDRTAFRGAGAVFPNGASWTTPYTGGGRSLWAPDISYHNGQYYLYYSASTFGSNYSAIFLATSGTGASGSWTNQGLVIQSNTSDNFNAIDPNLIVDDSGRWWLSFGSFWSGIKLVALNPSTGKRSDTTVRSIAGRNGGAIEAPYMFKHGSYYYLWVSFDRCCQGASSTYRIMVGRSASPTGPFVDRNGTAMTAGGGTQMLASHGSIHGPGHQAVFADTDSEVLAYHYYANNGASFLGINLIGYDSAGWPFVY</sequence>
<feature type="site" description="Important for substrate recognition" evidence="8">
    <location>
        <position position="312"/>
    </location>
</feature>
<dbReference type="GO" id="GO:0046558">
    <property type="term" value="F:arabinan endo-1,5-alpha-L-arabinosidase activity"/>
    <property type="evidence" value="ECO:0007669"/>
    <property type="project" value="UniProtKB-EC"/>
</dbReference>
<dbReference type="Proteomes" id="UP000649753">
    <property type="component" value="Unassembled WGS sequence"/>
</dbReference>
<evidence type="ECO:0000256" key="1">
    <source>
        <dbReference type="ARBA" id="ARBA00004834"/>
    </source>
</evidence>
<dbReference type="InterPro" id="IPR006710">
    <property type="entry name" value="Glyco_hydro_43"/>
</dbReference>